<dbReference type="SMART" id="SM00671">
    <property type="entry name" value="SEL1"/>
    <property type="match status" value="3"/>
</dbReference>
<dbReference type="STRING" id="1280947.HY30_18820"/>
<dbReference type="PANTHER" id="PTHR13891">
    <property type="entry name" value="CYTOCHROME C OXIDASE ASSEMBLY FACTOR 7"/>
    <property type="match status" value="1"/>
</dbReference>
<keyword evidence="5" id="KW-1185">Reference proteome</keyword>
<dbReference type="PANTHER" id="PTHR13891:SF1">
    <property type="entry name" value="CYTOCHROME C OXIDASE ASSEMBLY FACTOR 7"/>
    <property type="match status" value="1"/>
</dbReference>
<dbReference type="eggNOG" id="COG0790">
    <property type="taxonomic scope" value="Bacteria"/>
</dbReference>
<comment type="caution">
    <text evidence="4">The sequence shown here is derived from an EMBL/GenBank/DDBJ whole genome shotgun (WGS) entry which is preliminary data.</text>
</comment>
<sequence>MKTLPLTSLGLALITLLAAPTARADALSTNEIACSKGGAEACFYAAADYANGENGMPLSKPKAAELFIKACDLGIPDGCFYTGKMYRYGVEGIAADPARGVALYEKACTMGHEDGCNATYAVLGNDEKGEQDIPRLVTAFEKGCANESLKACSWGADFFFDGMRGKHPTVIDYVRGAPLAGKACEQVDPYFCVTAERMYADPSSPAFDASNALKFTQINCDANVKESCANLGRIYAIVEDFDFAVGPYEKSCQLGNEKICDYAKDVRRYVDELAAWNAKQEARRAEMAAMLNAGDYNGAVATAVSVYSSTVYAEQAVKAASAAGRMSAVDDYDLKVLEHWFQSGPVGSMVRAEMRNRGLAISGEDNSWANDMKMIKSANDRFNAARTTSSYRPIEQAPASVTQGLSTADARAQTREKYRYAHCTMNNNANRYLCN</sequence>
<organism evidence="4 5">
    <name type="scientific">Hyphomonas chukchiensis</name>
    <dbReference type="NCBI Taxonomy" id="1280947"/>
    <lineage>
        <taxon>Bacteria</taxon>
        <taxon>Pseudomonadati</taxon>
        <taxon>Pseudomonadota</taxon>
        <taxon>Alphaproteobacteria</taxon>
        <taxon>Hyphomonadales</taxon>
        <taxon>Hyphomonadaceae</taxon>
        <taxon>Hyphomonas</taxon>
    </lineage>
</organism>
<name>A0A062UIA9_9PROT</name>
<feature type="signal peptide" evidence="3">
    <location>
        <begin position="1"/>
        <end position="24"/>
    </location>
</feature>
<evidence type="ECO:0000313" key="5">
    <source>
        <dbReference type="Proteomes" id="UP000027190"/>
    </source>
</evidence>
<accession>A0A062UIA9</accession>
<reference evidence="4 5" key="1">
    <citation type="journal article" date="2014" name="Antonie Van Leeuwenhoek">
        <title>Hyphomonas beringensis sp. nov. and Hyphomonas chukchiensis sp. nov., isolated from surface seawater of the Bering Sea and Chukchi Sea.</title>
        <authorList>
            <person name="Li C."/>
            <person name="Lai Q."/>
            <person name="Li G."/>
            <person name="Dong C."/>
            <person name="Wang J."/>
            <person name="Liao Y."/>
            <person name="Shao Z."/>
        </authorList>
    </citation>
    <scope>NUCLEOTIDE SEQUENCE [LARGE SCALE GENOMIC DNA]</scope>
    <source>
        <strain evidence="4 5">BH-BN04-4</strain>
    </source>
</reference>
<dbReference type="SUPFAM" id="SSF81901">
    <property type="entry name" value="HCP-like"/>
    <property type="match status" value="2"/>
</dbReference>
<dbReference type="PATRIC" id="fig|1280947.3.peg.3026"/>
<dbReference type="AlphaFoldDB" id="A0A062UIA9"/>
<keyword evidence="2" id="KW-0677">Repeat</keyword>
<evidence type="ECO:0000256" key="2">
    <source>
        <dbReference type="ARBA" id="ARBA00022737"/>
    </source>
</evidence>
<dbReference type="InterPro" id="IPR040239">
    <property type="entry name" value="HcpB-like"/>
</dbReference>
<evidence type="ECO:0000313" key="4">
    <source>
        <dbReference type="EMBL" id="KCZ55860.1"/>
    </source>
</evidence>
<dbReference type="InterPro" id="IPR011990">
    <property type="entry name" value="TPR-like_helical_dom_sf"/>
</dbReference>
<dbReference type="Pfam" id="PF08238">
    <property type="entry name" value="Sel1"/>
    <property type="match status" value="2"/>
</dbReference>
<dbReference type="OrthoDB" id="7615610at2"/>
<evidence type="ECO:0000256" key="3">
    <source>
        <dbReference type="SAM" id="SignalP"/>
    </source>
</evidence>
<dbReference type="Proteomes" id="UP000027190">
    <property type="component" value="Unassembled WGS sequence"/>
</dbReference>
<comment type="similarity">
    <text evidence="1">Belongs to the hcp beta-lactamase family.</text>
</comment>
<evidence type="ECO:0000256" key="1">
    <source>
        <dbReference type="ARBA" id="ARBA00008486"/>
    </source>
</evidence>
<dbReference type="Gene3D" id="1.25.40.10">
    <property type="entry name" value="Tetratricopeptide repeat domain"/>
    <property type="match status" value="1"/>
</dbReference>
<feature type="chain" id="PRO_5039938790" evidence="3">
    <location>
        <begin position="25"/>
        <end position="435"/>
    </location>
</feature>
<gene>
    <name evidence="4" type="ORF">HY30_18820</name>
</gene>
<dbReference type="EMBL" id="AWFG01000054">
    <property type="protein sequence ID" value="KCZ55860.1"/>
    <property type="molecule type" value="Genomic_DNA"/>
</dbReference>
<keyword evidence="3" id="KW-0732">Signal</keyword>
<proteinExistence type="inferred from homology"/>
<protein>
    <submittedName>
        <fullName evidence="4">Uncharacterized protein</fullName>
    </submittedName>
</protein>
<dbReference type="RefSeq" id="WP_034742644.1">
    <property type="nucleotide sequence ID" value="NZ_AWFG01000054.1"/>
</dbReference>
<dbReference type="InterPro" id="IPR006597">
    <property type="entry name" value="Sel1-like"/>
</dbReference>